<evidence type="ECO:0000313" key="2">
    <source>
        <dbReference type="EMBL" id="MCM1991424.1"/>
    </source>
</evidence>
<comment type="caution">
    <text evidence="2">The sequence shown here is derived from an EMBL/GenBank/DDBJ whole genome shotgun (WGS) entry which is preliminary data.</text>
</comment>
<dbReference type="InterPro" id="IPR004843">
    <property type="entry name" value="Calcineurin-like_PHP"/>
</dbReference>
<sequence>MDAVTKLVKETKPDLIILTGDSIFPFILKAGTRNNIKQAKKLVEFMDCFKIPYAFLFGNHDIEMGSKGDKNQISEIISDGQYSIFAKGDKNLTGLGNYIIKLHDCKEQLLMALVMLDSNMYRDGWFYSGFDCIREEQTAWCTEEISKLKKQNHDLKSSSFFSYALTRIQASL</sequence>
<dbReference type="AlphaFoldDB" id="A0A9J6P7E5"/>
<gene>
    <name evidence="2" type="ORF">KDK92_16945</name>
</gene>
<dbReference type="SUPFAM" id="SSF56300">
    <property type="entry name" value="Metallo-dependent phosphatases"/>
    <property type="match status" value="1"/>
</dbReference>
<dbReference type="Pfam" id="PF00149">
    <property type="entry name" value="Metallophos"/>
    <property type="match status" value="1"/>
</dbReference>
<dbReference type="Proteomes" id="UP001056429">
    <property type="component" value="Unassembled WGS sequence"/>
</dbReference>
<reference evidence="2" key="1">
    <citation type="journal article" date="2021" name="mSystems">
        <title>Bacteria and Archaea Synergistically Convert Glycine Betaine to Biogenic Methane in the Formosa Cold Seep of the South China Sea.</title>
        <authorList>
            <person name="Li L."/>
            <person name="Zhang W."/>
            <person name="Zhang S."/>
            <person name="Song L."/>
            <person name="Sun Q."/>
            <person name="Zhang H."/>
            <person name="Xiang H."/>
            <person name="Dong X."/>
        </authorList>
    </citation>
    <scope>NUCLEOTIDE SEQUENCE</scope>
    <source>
        <strain evidence="2">ZWT</strain>
    </source>
</reference>
<dbReference type="PANTHER" id="PTHR32440">
    <property type="entry name" value="PHOSPHATASE DCR2-RELATED-RELATED"/>
    <property type="match status" value="1"/>
</dbReference>
<dbReference type="GO" id="GO:0005737">
    <property type="term" value="C:cytoplasm"/>
    <property type="evidence" value="ECO:0007669"/>
    <property type="project" value="TreeGrafter"/>
</dbReference>
<dbReference type="GO" id="GO:0016788">
    <property type="term" value="F:hydrolase activity, acting on ester bonds"/>
    <property type="evidence" value="ECO:0007669"/>
    <property type="project" value="TreeGrafter"/>
</dbReference>
<protein>
    <submittedName>
        <fullName evidence="2">Metallophosphoesterase</fullName>
    </submittedName>
</protein>
<dbReference type="PANTHER" id="PTHR32440:SF0">
    <property type="entry name" value="PHOSPHATASE DCR2-RELATED"/>
    <property type="match status" value="1"/>
</dbReference>
<keyword evidence="3" id="KW-1185">Reference proteome</keyword>
<dbReference type="InterPro" id="IPR029052">
    <property type="entry name" value="Metallo-depent_PP-like"/>
</dbReference>
<name>A0A9J6P7E5_9CLOT</name>
<reference evidence="2" key="2">
    <citation type="submission" date="2021-04" db="EMBL/GenBank/DDBJ databases">
        <authorList>
            <person name="Dong X."/>
        </authorList>
    </citation>
    <scope>NUCLEOTIDE SEQUENCE</scope>
    <source>
        <strain evidence="2">ZWT</strain>
    </source>
</reference>
<dbReference type="RefSeq" id="WP_250860526.1">
    <property type="nucleotide sequence ID" value="NZ_JAGSOJ010000003.1"/>
</dbReference>
<evidence type="ECO:0000259" key="1">
    <source>
        <dbReference type="Pfam" id="PF00149"/>
    </source>
</evidence>
<organism evidence="2 3">
    <name type="scientific">Oceanirhabdus seepicola</name>
    <dbReference type="NCBI Taxonomy" id="2828781"/>
    <lineage>
        <taxon>Bacteria</taxon>
        <taxon>Bacillati</taxon>
        <taxon>Bacillota</taxon>
        <taxon>Clostridia</taxon>
        <taxon>Eubacteriales</taxon>
        <taxon>Clostridiaceae</taxon>
        <taxon>Oceanirhabdus</taxon>
    </lineage>
</organism>
<feature type="domain" description="Calcineurin-like phosphoesterase" evidence="1">
    <location>
        <begin position="4"/>
        <end position="71"/>
    </location>
</feature>
<dbReference type="Gene3D" id="3.60.21.10">
    <property type="match status" value="1"/>
</dbReference>
<dbReference type="EMBL" id="JAGSOJ010000003">
    <property type="protein sequence ID" value="MCM1991424.1"/>
    <property type="molecule type" value="Genomic_DNA"/>
</dbReference>
<proteinExistence type="predicted"/>
<evidence type="ECO:0000313" key="3">
    <source>
        <dbReference type="Proteomes" id="UP001056429"/>
    </source>
</evidence>
<accession>A0A9J6P7E5</accession>